<name>A0A495V0Z4_9GAMM</name>
<dbReference type="EMBL" id="RBXL01000001">
    <property type="protein sequence ID" value="RKT43004.1"/>
    <property type="molecule type" value="Genomic_DNA"/>
</dbReference>
<dbReference type="Proteomes" id="UP000274556">
    <property type="component" value="Unassembled WGS sequence"/>
</dbReference>
<dbReference type="AlphaFoldDB" id="A0A495V0Z4"/>
<accession>A0A495V0Z4</accession>
<keyword evidence="2" id="KW-1185">Reference proteome</keyword>
<reference evidence="1 2" key="1">
    <citation type="submission" date="2018-10" db="EMBL/GenBank/DDBJ databases">
        <title>Genomic Encyclopedia of Archaeal and Bacterial Type Strains, Phase II (KMG-II): from individual species to whole genera.</title>
        <authorList>
            <person name="Goeker M."/>
        </authorList>
    </citation>
    <scope>NUCLEOTIDE SEQUENCE [LARGE SCALE GENOMIC DNA]</scope>
    <source>
        <strain evidence="1 2">DSM 235</strain>
    </source>
</reference>
<comment type="caution">
    <text evidence="1">The sequence shown here is derived from an EMBL/GenBank/DDBJ whole genome shotgun (WGS) entry which is preliminary data.</text>
</comment>
<protein>
    <submittedName>
        <fullName evidence="1">Uncharacterized protein</fullName>
    </submittedName>
</protein>
<proteinExistence type="predicted"/>
<sequence length="252" mass="28376">MYPNSSDSGDKQRIKEFLRKYADGRYRDSVVEFVPESGRYLVLVPYSVAPFSRKASVMLRNRVHRELGLNADVEMCSDFSNGPANAALALALENLLDRNFIDVAMLSSRSGAIDVVVYVRSEDDIERGAAHRDLVRKIGSFLQAYELQLGRVYITELTQGPPAPPQILWCVYRLAPASLEVIFKRLSEQGLTVPSENWLKRALDGLVRVKALIWEKPGCYSLTAFGMSVLPNRRGRDSPDVARALELGRRKW</sequence>
<evidence type="ECO:0000313" key="1">
    <source>
        <dbReference type="EMBL" id="RKT43004.1"/>
    </source>
</evidence>
<evidence type="ECO:0000313" key="2">
    <source>
        <dbReference type="Proteomes" id="UP000274556"/>
    </source>
</evidence>
<gene>
    <name evidence="1" type="ORF">BDD21_0311</name>
</gene>
<organism evidence="1 2">
    <name type="scientific">Thiocapsa rosea</name>
    <dbReference type="NCBI Taxonomy" id="69360"/>
    <lineage>
        <taxon>Bacteria</taxon>
        <taxon>Pseudomonadati</taxon>
        <taxon>Pseudomonadota</taxon>
        <taxon>Gammaproteobacteria</taxon>
        <taxon>Chromatiales</taxon>
        <taxon>Chromatiaceae</taxon>
        <taxon>Thiocapsa</taxon>
    </lineage>
</organism>